<evidence type="ECO:0000313" key="3">
    <source>
        <dbReference type="Proteomes" id="UP000199394"/>
    </source>
</evidence>
<dbReference type="RefSeq" id="WP_090307188.1">
    <property type="nucleotide sequence ID" value="NZ_FNRK01000011.1"/>
</dbReference>
<dbReference type="InterPro" id="IPR005019">
    <property type="entry name" value="Adenine_glyco"/>
</dbReference>
<proteinExistence type="predicted"/>
<accession>A0A1H4BF02</accession>
<dbReference type="OrthoDB" id="9807664at2"/>
<dbReference type="SUPFAM" id="SSF48150">
    <property type="entry name" value="DNA-glycosylase"/>
    <property type="match status" value="1"/>
</dbReference>
<keyword evidence="1" id="KW-0862">Zinc</keyword>
<dbReference type="InterPro" id="IPR011257">
    <property type="entry name" value="DNA_glycosylase"/>
</dbReference>
<feature type="binding site" evidence="1">
    <location>
        <position position="189"/>
    </location>
    <ligand>
        <name>Zn(2+)</name>
        <dbReference type="ChEBI" id="CHEBI:29105"/>
    </ligand>
</feature>
<dbReference type="EMBL" id="FNRK01000011">
    <property type="protein sequence ID" value="SEA46739.1"/>
    <property type="molecule type" value="Genomic_DNA"/>
</dbReference>
<evidence type="ECO:0000256" key="1">
    <source>
        <dbReference type="PIRSR" id="PIRSR605019-1"/>
    </source>
</evidence>
<feature type="binding site" evidence="1">
    <location>
        <position position="34"/>
    </location>
    <ligand>
        <name>Zn(2+)</name>
        <dbReference type="ChEBI" id="CHEBI:29105"/>
    </ligand>
</feature>
<dbReference type="GO" id="GO:0046872">
    <property type="term" value="F:metal ion binding"/>
    <property type="evidence" value="ECO:0007669"/>
    <property type="project" value="UniProtKB-KW"/>
</dbReference>
<dbReference type="PANTHER" id="PTHR30037">
    <property type="entry name" value="DNA-3-METHYLADENINE GLYCOSYLASE 1"/>
    <property type="match status" value="1"/>
</dbReference>
<feature type="binding site" evidence="1">
    <location>
        <position position="20"/>
    </location>
    <ligand>
        <name>Zn(2+)</name>
        <dbReference type="ChEBI" id="CHEBI:29105"/>
    </ligand>
</feature>
<protein>
    <submittedName>
        <fullName evidence="2">DNA-3-methyladenine glycosylase I</fullName>
    </submittedName>
</protein>
<feature type="binding site" evidence="1">
    <location>
        <position position="193"/>
    </location>
    <ligand>
        <name>Zn(2+)</name>
        <dbReference type="ChEBI" id="CHEBI:29105"/>
    </ligand>
</feature>
<dbReference type="GO" id="GO:0006284">
    <property type="term" value="P:base-excision repair"/>
    <property type="evidence" value="ECO:0007669"/>
    <property type="project" value="InterPro"/>
</dbReference>
<dbReference type="Pfam" id="PF03352">
    <property type="entry name" value="Adenine_glyco"/>
    <property type="match status" value="1"/>
</dbReference>
<dbReference type="Gene3D" id="1.10.340.30">
    <property type="entry name" value="Hypothetical protein, domain 2"/>
    <property type="match status" value="1"/>
</dbReference>
<gene>
    <name evidence="2" type="ORF">SAMN04515656_11144</name>
</gene>
<dbReference type="GO" id="GO:0008725">
    <property type="term" value="F:DNA-3-methyladenine glycosylase activity"/>
    <property type="evidence" value="ECO:0007669"/>
    <property type="project" value="InterPro"/>
</dbReference>
<dbReference type="STRING" id="81409.SAMN04515656_11144"/>
<dbReference type="AlphaFoldDB" id="A0A1H4BF02"/>
<keyword evidence="3" id="KW-1185">Reference proteome</keyword>
<evidence type="ECO:0000313" key="2">
    <source>
        <dbReference type="EMBL" id="SEA46739.1"/>
    </source>
</evidence>
<reference evidence="2 3" key="1">
    <citation type="submission" date="2016-10" db="EMBL/GenBank/DDBJ databases">
        <authorList>
            <person name="de Groot N.N."/>
        </authorList>
    </citation>
    <scope>NUCLEOTIDE SEQUENCE [LARGE SCALE GENOMIC DNA]</scope>
    <source>
        <strain evidence="2 3">SR12</strain>
    </source>
</reference>
<sequence length="201" mass="22674">MERDLENKGKGPIPAVLQRCTWVDLKSPEYINYHDYQWGVPVHDDRLLFEMLILEGFQAGLSWLTILKKRPNFQRAFDNFDPAVVAAYDTVKKEALMQDAGIVRNRRKIEAAIKNAQVFLDIQEEYGSFDTYLWGFTQGQTLVNTDDALPAKTPLSDTISADLKGRGMGFVGSTIIYAFLQAVGVVNDHALGCFCHPKQQD</sequence>
<dbReference type="InterPro" id="IPR052891">
    <property type="entry name" value="DNA-3mA_glycosylase"/>
</dbReference>
<organism evidence="2 3">
    <name type="scientific">Eubacterium aggregans</name>
    <dbReference type="NCBI Taxonomy" id="81409"/>
    <lineage>
        <taxon>Bacteria</taxon>
        <taxon>Bacillati</taxon>
        <taxon>Bacillota</taxon>
        <taxon>Clostridia</taxon>
        <taxon>Eubacteriales</taxon>
        <taxon>Eubacteriaceae</taxon>
        <taxon>Eubacterium</taxon>
    </lineage>
</organism>
<dbReference type="PANTHER" id="PTHR30037:SF4">
    <property type="entry name" value="DNA-3-METHYLADENINE GLYCOSYLASE I"/>
    <property type="match status" value="1"/>
</dbReference>
<keyword evidence="1" id="KW-0479">Metal-binding</keyword>
<name>A0A1H4BF02_9FIRM</name>
<dbReference type="Proteomes" id="UP000199394">
    <property type="component" value="Unassembled WGS sequence"/>
</dbReference>